<evidence type="ECO:0000256" key="3">
    <source>
        <dbReference type="ARBA" id="ARBA00023136"/>
    </source>
</evidence>
<keyword evidence="5" id="KW-0449">Lipoprotein</keyword>
<organism evidence="7 8">
    <name type="scientific">Nonomuraea roseola</name>
    <dbReference type="NCBI Taxonomy" id="46179"/>
    <lineage>
        <taxon>Bacteria</taxon>
        <taxon>Bacillati</taxon>
        <taxon>Actinomycetota</taxon>
        <taxon>Actinomycetes</taxon>
        <taxon>Streptosporangiales</taxon>
        <taxon>Streptosporangiaceae</taxon>
        <taxon>Nonomuraea</taxon>
    </lineage>
</organism>
<evidence type="ECO:0000256" key="4">
    <source>
        <dbReference type="ARBA" id="ARBA00023139"/>
    </source>
</evidence>
<keyword evidence="4" id="KW-0564">Palmitate</keyword>
<protein>
    <submittedName>
        <fullName evidence="7">ABC transporter substrate-binding protein</fullName>
    </submittedName>
</protein>
<dbReference type="Pfam" id="PF01547">
    <property type="entry name" value="SBP_bac_1"/>
    <property type="match status" value="1"/>
</dbReference>
<dbReference type="InterPro" id="IPR050490">
    <property type="entry name" value="Bact_solute-bd_prot1"/>
</dbReference>
<proteinExistence type="predicted"/>
<evidence type="ECO:0000256" key="5">
    <source>
        <dbReference type="ARBA" id="ARBA00023288"/>
    </source>
</evidence>
<name>A0ABV5PYZ0_9ACTN</name>
<gene>
    <name evidence="7" type="ORF">ACFFRN_17720</name>
</gene>
<keyword evidence="3" id="KW-0472">Membrane</keyword>
<keyword evidence="8" id="KW-1185">Reference proteome</keyword>
<dbReference type="InterPro" id="IPR006059">
    <property type="entry name" value="SBP"/>
</dbReference>
<dbReference type="PANTHER" id="PTHR43649:SF33">
    <property type="entry name" value="POLYGALACTURONAN_RHAMNOGALACTURONAN-BINDING PROTEIN YTCQ"/>
    <property type="match status" value="1"/>
</dbReference>
<dbReference type="RefSeq" id="WP_346129784.1">
    <property type="nucleotide sequence ID" value="NZ_BAAAXC010000015.1"/>
</dbReference>
<feature type="chain" id="PRO_5046712027" evidence="6">
    <location>
        <begin position="25"/>
        <end position="428"/>
    </location>
</feature>
<reference evidence="7 8" key="1">
    <citation type="submission" date="2024-09" db="EMBL/GenBank/DDBJ databases">
        <authorList>
            <person name="Sun Q."/>
            <person name="Mori K."/>
        </authorList>
    </citation>
    <scope>NUCLEOTIDE SEQUENCE [LARGE SCALE GENOMIC DNA]</scope>
    <source>
        <strain evidence="7 8">JCM 3323</strain>
    </source>
</reference>
<evidence type="ECO:0000256" key="2">
    <source>
        <dbReference type="ARBA" id="ARBA00022729"/>
    </source>
</evidence>
<keyword evidence="2 6" id="KW-0732">Signal</keyword>
<comment type="caution">
    <text evidence="7">The sequence shown here is derived from an EMBL/GenBank/DDBJ whole genome shotgun (WGS) entry which is preliminary data.</text>
</comment>
<evidence type="ECO:0000256" key="6">
    <source>
        <dbReference type="SAM" id="SignalP"/>
    </source>
</evidence>
<dbReference type="SUPFAM" id="SSF53850">
    <property type="entry name" value="Periplasmic binding protein-like II"/>
    <property type="match status" value="1"/>
</dbReference>
<evidence type="ECO:0000313" key="7">
    <source>
        <dbReference type="EMBL" id="MFB9528455.1"/>
    </source>
</evidence>
<sequence>MKIPPKAAAAALATGLLLTACSSSDPQTGPDGQERIQLTMSIWGSKEDAATYTERLALAQKKFPNITVKLEHTPGSGDYDQKIQTSLAGRKGPDIMQFAENVHVFSSKNQLAPLDDYLAKAKVDLSQRFGDRVSAAYQREGKTYAMPDRSGAMVLYYNKKAFDEAKLDYPDASWTWTDFRSAAQKLTVREGDKVTRYGFAAGDWWPWWLTFMKQNGGEVIDASGKPVVNSPANVEALTFYNDLVHVDKVAPSPTDYANLGKDIGPDPLFAQGRAAMQLTGFWNIGALKAVPDIQWDIAPIWQGKQRATVAFGSGLSINNNSEHKDAAFQIVDFLTSEEGQRPIVENNQDAPANLALLDSDAFMKSSDANMGAFKESTAMVYTPPIGPHWNEMQKVFTDALGPFFQNKADARTTLDRVQKELQTLLGTG</sequence>
<accession>A0ABV5PYZ0</accession>
<evidence type="ECO:0000256" key="1">
    <source>
        <dbReference type="ARBA" id="ARBA00022475"/>
    </source>
</evidence>
<dbReference type="EMBL" id="JBHMCE010000005">
    <property type="protein sequence ID" value="MFB9528455.1"/>
    <property type="molecule type" value="Genomic_DNA"/>
</dbReference>
<dbReference type="Proteomes" id="UP001589646">
    <property type="component" value="Unassembled WGS sequence"/>
</dbReference>
<dbReference type="Gene3D" id="3.40.190.10">
    <property type="entry name" value="Periplasmic binding protein-like II"/>
    <property type="match status" value="1"/>
</dbReference>
<feature type="signal peptide" evidence="6">
    <location>
        <begin position="1"/>
        <end position="24"/>
    </location>
</feature>
<evidence type="ECO:0000313" key="8">
    <source>
        <dbReference type="Proteomes" id="UP001589646"/>
    </source>
</evidence>
<dbReference type="PROSITE" id="PS51257">
    <property type="entry name" value="PROKAR_LIPOPROTEIN"/>
    <property type="match status" value="1"/>
</dbReference>
<dbReference type="PANTHER" id="PTHR43649">
    <property type="entry name" value="ARABINOSE-BINDING PROTEIN-RELATED"/>
    <property type="match status" value="1"/>
</dbReference>
<keyword evidence="1" id="KW-1003">Cell membrane</keyword>
<dbReference type="CDD" id="cd14748">
    <property type="entry name" value="PBP2_UgpB"/>
    <property type="match status" value="1"/>
</dbReference>